<dbReference type="EMBL" id="CAACVJ010000059">
    <property type="protein sequence ID" value="VEP12514.1"/>
    <property type="molecule type" value="Genomic_DNA"/>
</dbReference>
<dbReference type="GO" id="GO:0005524">
    <property type="term" value="F:ATP binding"/>
    <property type="evidence" value="ECO:0007669"/>
    <property type="project" value="InterPro"/>
</dbReference>
<organism evidence="7 8">
    <name type="scientific">Hyella patelloides LEGE 07179</name>
    <dbReference type="NCBI Taxonomy" id="945734"/>
    <lineage>
        <taxon>Bacteria</taxon>
        <taxon>Bacillati</taxon>
        <taxon>Cyanobacteriota</taxon>
        <taxon>Cyanophyceae</taxon>
        <taxon>Pleurocapsales</taxon>
        <taxon>Hyellaceae</taxon>
        <taxon>Hyella</taxon>
    </lineage>
</organism>
<dbReference type="GO" id="GO:0140359">
    <property type="term" value="F:ABC-type transporter activity"/>
    <property type="evidence" value="ECO:0007669"/>
    <property type="project" value="InterPro"/>
</dbReference>
<feature type="transmembrane region" description="Helical" evidence="5">
    <location>
        <begin position="124"/>
        <end position="142"/>
    </location>
</feature>
<dbReference type="OrthoDB" id="262142at2"/>
<evidence type="ECO:0000256" key="5">
    <source>
        <dbReference type="SAM" id="Phobius"/>
    </source>
</evidence>
<dbReference type="PROSITE" id="PS50929">
    <property type="entry name" value="ABC_TM1F"/>
    <property type="match status" value="1"/>
</dbReference>
<evidence type="ECO:0000256" key="2">
    <source>
        <dbReference type="ARBA" id="ARBA00022692"/>
    </source>
</evidence>
<dbReference type="Proteomes" id="UP000320055">
    <property type="component" value="Unassembled WGS sequence"/>
</dbReference>
<evidence type="ECO:0000256" key="1">
    <source>
        <dbReference type="ARBA" id="ARBA00004651"/>
    </source>
</evidence>
<accession>A0A563VM27</accession>
<dbReference type="AlphaFoldDB" id="A0A563VM27"/>
<feature type="transmembrane region" description="Helical" evidence="5">
    <location>
        <begin position="53"/>
        <end position="72"/>
    </location>
</feature>
<evidence type="ECO:0000256" key="4">
    <source>
        <dbReference type="ARBA" id="ARBA00023136"/>
    </source>
</evidence>
<evidence type="ECO:0000313" key="7">
    <source>
        <dbReference type="EMBL" id="VEP12514.1"/>
    </source>
</evidence>
<proteinExistence type="predicted"/>
<dbReference type="RefSeq" id="WP_144870479.1">
    <property type="nucleotide sequence ID" value="NZ_LR213902.1"/>
</dbReference>
<dbReference type="InterPro" id="IPR036640">
    <property type="entry name" value="ABC1_TM_sf"/>
</dbReference>
<keyword evidence="4 5" id="KW-0472">Membrane</keyword>
<dbReference type="Pfam" id="PF13748">
    <property type="entry name" value="ABC_membrane_3"/>
    <property type="match status" value="1"/>
</dbReference>
<keyword evidence="3 5" id="KW-1133">Transmembrane helix</keyword>
<protein>
    <recommendedName>
        <fullName evidence="6">ABC transmembrane type-1 domain-containing protein</fullName>
    </recommendedName>
</protein>
<comment type="subcellular location">
    <subcellularLocation>
        <location evidence="1">Cell membrane</location>
        <topology evidence="1">Multi-pass membrane protein</topology>
    </subcellularLocation>
</comment>
<sequence length="284" mass="32992">MVNNTSPTLKKLFQAHRYQISVTYLLTLLENLFQLLYPWAIGIAINGLLLNKYLTLTPLFVIWFAHIITGIIRQVYDTRIFTTIYSNLVTSVILEQDKRGVATSKIVARSDLSRELVDFYERDFPNIITTLFGFFGALVMLFFYDLLIGIYCTALLILLLIVNIFYSRQSRYLNRQLNDRLEQEVAILSDRQNSRIRHHYSLLRKWRIRLSDAEATNGGTIELLGMGMAIVVLLRTVKLPEINIGEIYAIISYFFNYLESLDEVPFLVQQFSRIQDIGERIITN</sequence>
<gene>
    <name evidence="7" type="ORF">H1P_1510005</name>
</gene>
<dbReference type="Gene3D" id="1.20.1560.10">
    <property type="entry name" value="ABC transporter type 1, transmembrane domain"/>
    <property type="match status" value="1"/>
</dbReference>
<evidence type="ECO:0000313" key="8">
    <source>
        <dbReference type="Proteomes" id="UP000320055"/>
    </source>
</evidence>
<dbReference type="InterPro" id="IPR011527">
    <property type="entry name" value="ABC1_TM_dom"/>
</dbReference>
<feature type="transmembrane region" description="Helical" evidence="5">
    <location>
        <begin position="148"/>
        <end position="166"/>
    </location>
</feature>
<keyword evidence="8" id="KW-1185">Reference proteome</keyword>
<reference evidence="7 8" key="1">
    <citation type="submission" date="2019-01" db="EMBL/GenBank/DDBJ databases">
        <authorList>
            <person name="Brito A."/>
        </authorList>
    </citation>
    <scope>NUCLEOTIDE SEQUENCE [LARGE SCALE GENOMIC DNA]</scope>
    <source>
        <strain evidence="7">1</strain>
    </source>
</reference>
<feature type="transmembrane region" description="Helical" evidence="5">
    <location>
        <begin position="21"/>
        <end position="41"/>
    </location>
</feature>
<evidence type="ECO:0000259" key="6">
    <source>
        <dbReference type="PROSITE" id="PS50929"/>
    </source>
</evidence>
<evidence type="ECO:0000256" key="3">
    <source>
        <dbReference type="ARBA" id="ARBA00022989"/>
    </source>
</evidence>
<dbReference type="SUPFAM" id="SSF90123">
    <property type="entry name" value="ABC transporter transmembrane region"/>
    <property type="match status" value="1"/>
</dbReference>
<feature type="domain" description="ABC transmembrane type-1" evidence="6">
    <location>
        <begin position="25"/>
        <end position="273"/>
    </location>
</feature>
<keyword evidence="2 5" id="KW-0812">Transmembrane</keyword>
<dbReference type="GO" id="GO:0005886">
    <property type="term" value="C:plasma membrane"/>
    <property type="evidence" value="ECO:0007669"/>
    <property type="project" value="UniProtKB-SubCell"/>
</dbReference>
<name>A0A563VM27_9CYAN</name>